<dbReference type="EMBL" id="JARJLM010000732">
    <property type="protein sequence ID" value="MDF3840033.1"/>
    <property type="molecule type" value="Genomic_DNA"/>
</dbReference>
<dbReference type="InterPro" id="IPR003423">
    <property type="entry name" value="OMP_efflux"/>
</dbReference>
<accession>A0ABT6B5D4</accession>
<keyword evidence="2" id="KW-0564">Palmitate</keyword>
<name>A0ABT6B5D4_9BURK</name>
<dbReference type="Gene3D" id="2.20.200.10">
    <property type="entry name" value="Outer membrane efflux proteins (OEP)"/>
    <property type="match status" value="1"/>
</dbReference>
<evidence type="ECO:0000313" key="5">
    <source>
        <dbReference type="Proteomes" id="UP001216674"/>
    </source>
</evidence>
<dbReference type="Proteomes" id="UP001216674">
    <property type="component" value="Unassembled WGS sequence"/>
</dbReference>
<evidence type="ECO:0000256" key="3">
    <source>
        <dbReference type="SAM" id="MobiDB-lite"/>
    </source>
</evidence>
<proteinExistence type="inferred from homology"/>
<dbReference type="SUPFAM" id="SSF56954">
    <property type="entry name" value="Outer membrane efflux proteins (OEP)"/>
    <property type="match status" value="1"/>
</dbReference>
<sequence>MVCIVGTTLAACAVGPDYHAPEPPAGDRFTAEPLPGQTASTPGMPGSSGAAQHFVTVQDIPGEWWSLFHCAPLDALMREALANSPDLTAARAALRQARENYNAEVGGALLPAVDAQLGASRERVSGLAIGQPGLSPEFSLYNASVNVSYTLDVFGGARRQLEALRAQIGYQQYQWQAAYLALTANLVTASVREASLRAQIEATGRIAADQEQQLDLLTRQFGLGGVNQAAVLAQRTTLAQTRATLPPLQQALEQTRHLIAVLAGRPPSDSALPQFRLADFSLPQTLPVSLPSALVRQRPDILAAEALLHQASARVGVASAAMFPKLTLTGSYGTQALTPGGAFNAANAVWSLGAGLLQPVFHGGQLNAQRRAAVAAYDQAGAQYRQTVLQAFQNVADTLRALDNDARALAAQADAATAARDALLLSQQQYRLGAVSYLSLLDAQRQYQQTVLSLVQAQAARYADTAALYQATGGGWWNAPQPPGVKPPPVEPRADAVVPVENKQ</sequence>
<keyword evidence="5" id="KW-1185">Reference proteome</keyword>
<dbReference type="InterPro" id="IPR010131">
    <property type="entry name" value="MdtP/NodT-like"/>
</dbReference>
<feature type="region of interest" description="Disordered" evidence="3">
    <location>
        <begin position="479"/>
        <end position="504"/>
    </location>
</feature>
<keyword evidence="2" id="KW-0472">Membrane</keyword>
<evidence type="ECO:0000256" key="2">
    <source>
        <dbReference type="RuleBase" id="RU362097"/>
    </source>
</evidence>
<protein>
    <submittedName>
        <fullName evidence="4">Efflux transporter outer membrane subunit</fullName>
    </submittedName>
</protein>
<reference evidence="4 5" key="1">
    <citation type="submission" date="2023-03" db="EMBL/GenBank/DDBJ databases">
        <title>Draft assemblies of triclosan tolerant bacteria isolated from returned activated sludge.</title>
        <authorList>
            <person name="Van Hamelsveld S."/>
        </authorList>
    </citation>
    <scope>NUCLEOTIDE SEQUENCE [LARGE SCALE GENOMIC DNA]</scope>
    <source>
        <strain evidence="4 5">GW210010_S58</strain>
    </source>
</reference>
<gene>
    <name evidence="4" type="ORF">P3W85_44990</name>
</gene>
<dbReference type="NCBIfam" id="TIGR01845">
    <property type="entry name" value="outer_NodT"/>
    <property type="match status" value="1"/>
</dbReference>
<dbReference type="PANTHER" id="PTHR30203:SF33">
    <property type="entry name" value="BLR4455 PROTEIN"/>
    <property type="match status" value="1"/>
</dbReference>
<evidence type="ECO:0000256" key="1">
    <source>
        <dbReference type="ARBA" id="ARBA00007613"/>
    </source>
</evidence>
<comment type="subcellular location">
    <subcellularLocation>
        <location evidence="2">Cell membrane</location>
        <topology evidence="2">Lipid-anchor</topology>
    </subcellularLocation>
</comment>
<keyword evidence="2" id="KW-0449">Lipoprotein</keyword>
<dbReference type="Pfam" id="PF02321">
    <property type="entry name" value="OEP"/>
    <property type="match status" value="2"/>
</dbReference>
<feature type="compositionally biased region" description="Pro residues" evidence="3">
    <location>
        <begin position="480"/>
        <end position="491"/>
    </location>
</feature>
<organism evidence="4 5">
    <name type="scientific">Cupriavidus basilensis</name>
    <dbReference type="NCBI Taxonomy" id="68895"/>
    <lineage>
        <taxon>Bacteria</taxon>
        <taxon>Pseudomonadati</taxon>
        <taxon>Pseudomonadota</taxon>
        <taxon>Betaproteobacteria</taxon>
        <taxon>Burkholderiales</taxon>
        <taxon>Burkholderiaceae</taxon>
        <taxon>Cupriavidus</taxon>
    </lineage>
</organism>
<feature type="region of interest" description="Disordered" evidence="3">
    <location>
        <begin position="23"/>
        <end position="48"/>
    </location>
</feature>
<dbReference type="RefSeq" id="WP_276269608.1">
    <property type="nucleotide sequence ID" value="NZ_JARJLM010000732.1"/>
</dbReference>
<dbReference type="Gene3D" id="1.20.1600.10">
    <property type="entry name" value="Outer membrane efflux proteins (OEP)"/>
    <property type="match status" value="1"/>
</dbReference>
<comment type="caution">
    <text evidence="4">The sequence shown here is derived from an EMBL/GenBank/DDBJ whole genome shotgun (WGS) entry which is preliminary data.</text>
</comment>
<keyword evidence="2" id="KW-0812">Transmembrane</keyword>
<dbReference type="PANTHER" id="PTHR30203">
    <property type="entry name" value="OUTER MEMBRANE CATION EFFLUX PROTEIN"/>
    <property type="match status" value="1"/>
</dbReference>
<evidence type="ECO:0000313" key="4">
    <source>
        <dbReference type="EMBL" id="MDF3840033.1"/>
    </source>
</evidence>
<keyword evidence="2" id="KW-1134">Transmembrane beta strand</keyword>
<comment type="similarity">
    <text evidence="1 2">Belongs to the outer membrane factor (OMF) (TC 1.B.17) family.</text>
</comment>